<evidence type="ECO:0000313" key="2">
    <source>
        <dbReference type="EMBL" id="GFS16027.1"/>
    </source>
</evidence>
<feature type="region of interest" description="Disordered" evidence="1">
    <location>
        <begin position="67"/>
        <end position="93"/>
    </location>
</feature>
<keyword evidence="3" id="KW-1185">Reference proteome</keyword>
<gene>
    <name evidence="2" type="ORF">ElyMa_003203600</name>
</gene>
<dbReference type="Proteomes" id="UP000762676">
    <property type="component" value="Unassembled WGS sequence"/>
</dbReference>
<reference evidence="2 3" key="1">
    <citation type="journal article" date="2021" name="Elife">
        <title>Chloroplast acquisition without the gene transfer in kleptoplastic sea slugs, Plakobranchus ocellatus.</title>
        <authorList>
            <person name="Maeda T."/>
            <person name="Takahashi S."/>
            <person name="Yoshida T."/>
            <person name="Shimamura S."/>
            <person name="Takaki Y."/>
            <person name="Nagai Y."/>
            <person name="Toyoda A."/>
            <person name="Suzuki Y."/>
            <person name="Arimoto A."/>
            <person name="Ishii H."/>
            <person name="Satoh N."/>
            <person name="Nishiyama T."/>
            <person name="Hasebe M."/>
            <person name="Maruyama T."/>
            <person name="Minagawa J."/>
            <person name="Obokata J."/>
            <person name="Shigenobu S."/>
        </authorList>
    </citation>
    <scope>NUCLEOTIDE SEQUENCE [LARGE SCALE GENOMIC DNA]</scope>
</reference>
<comment type="caution">
    <text evidence="2">The sequence shown here is derived from an EMBL/GenBank/DDBJ whole genome shotgun (WGS) entry which is preliminary data.</text>
</comment>
<feature type="compositionally biased region" description="Basic and acidic residues" evidence="1">
    <location>
        <begin position="75"/>
        <end position="93"/>
    </location>
</feature>
<organism evidence="2 3">
    <name type="scientific">Elysia marginata</name>
    <dbReference type="NCBI Taxonomy" id="1093978"/>
    <lineage>
        <taxon>Eukaryota</taxon>
        <taxon>Metazoa</taxon>
        <taxon>Spiralia</taxon>
        <taxon>Lophotrochozoa</taxon>
        <taxon>Mollusca</taxon>
        <taxon>Gastropoda</taxon>
        <taxon>Heterobranchia</taxon>
        <taxon>Euthyneura</taxon>
        <taxon>Panpulmonata</taxon>
        <taxon>Sacoglossa</taxon>
        <taxon>Placobranchoidea</taxon>
        <taxon>Plakobranchidae</taxon>
        <taxon>Elysia</taxon>
    </lineage>
</organism>
<evidence type="ECO:0000313" key="3">
    <source>
        <dbReference type="Proteomes" id="UP000762676"/>
    </source>
</evidence>
<name>A0AAV4J3L0_9GAST</name>
<dbReference type="EMBL" id="BMAT01006598">
    <property type="protein sequence ID" value="GFS16027.1"/>
    <property type="molecule type" value="Genomic_DNA"/>
</dbReference>
<accession>A0AAV4J3L0</accession>
<sequence>MVGHLVSMFDDIDDRLLKQISYRELLMALRGKLALCFKDTLKKFSHILLGNHHFKQVCLETISEGGRAPVSKQAKQSEHAEKRTATKTRSESG</sequence>
<evidence type="ECO:0000256" key="1">
    <source>
        <dbReference type="SAM" id="MobiDB-lite"/>
    </source>
</evidence>
<protein>
    <submittedName>
        <fullName evidence="2">Uncharacterized protein</fullName>
    </submittedName>
</protein>
<dbReference type="AlphaFoldDB" id="A0AAV4J3L0"/>
<proteinExistence type="predicted"/>